<dbReference type="RefSeq" id="WP_207163966.1">
    <property type="nucleotide sequence ID" value="NZ_CP071382.1"/>
</dbReference>
<dbReference type="SUPFAM" id="SSF55874">
    <property type="entry name" value="ATPase domain of HSP90 chaperone/DNA topoisomerase II/histidine kinase"/>
    <property type="match status" value="1"/>
</dbReference>
<feature type="domain" description="Histidine kinase" evidence="7">
    <location>
        <begin position="250"/>
        <end position="463"/>
    </location>
</feature>
<dbReference type="Pfam" id="PF00512">
    <property type="entry name" value="HisKA"/>
    <property type="match status" value="1"/>
</dbReference>
<dbReference type="InterPro" id="IPR035965">
    <property type="entry name" value="PAS-like_dom_sf"/>
</dbReference>
<dbReference type="InterPro" id="IPR000014">
    <property type="entry name" value="PAS"/>
</dbReference>
<dbReference type="Gene3D" id="3.30.565.10">
    <property type="entry name" value="Histidine kinase-like ATPase, C-terminal domain"/>
    <property type="match status" value="1"/>
</dbReference>
<dbReference type="InterPro" id="IPR003594">
    <property type="entry name" value="HATPase_dom"/>
</dbReference>
<evidence type="ECO:0000259" key="7">
    <source>
        <dbReference type="PROSITE" id="PS50109"/>
    </source>
</evidence>
<evidence type="ECO:0000256" key="6">
    <source>
        <dbReference type="ARBA" id="ARBA00023136"/>
    </source>
</evidence>
<dbReference type="InterPro" id="IPR003661">
    <property type="entry name" value="HisK_dim/P_dom"/>
</dbReference>
<dbReference type="SMART" id="SM00091">
    <property type="entry name" value="PAS"/>
    <property type="match status" value="1"/>
</dbReference>
<dbReference type="SMART" id="SM00388">
    <property type="entry name" value="HisKA"/>
    <property type="match status" value="1"/>
</dbReference>
<dbReference type="SUPFAM" id="SSF55785">
    <property type="entry name" value="PYP-like sensor domain (PAS domain)"/>
    <property type="match status" value="1"/>
</dbReference>
<evidence type="ECO:0000256" key="3">
    <source>
        <dbReference type="ARBA" id="ARBA00022553"/>
    </source>
</evidence>
<evidence type="ECO:0000256" key="2">
    <source>
        <dbReference type="ARBA" id="ARBA00012438"/>
    </source>
</evidence>
<evidence type="ECO:0000256" key="1">
    <source>
        <dbReference type="ARBA" id="ARBA00000085"/>
    </source>
</evidence>
<dbReference type="NCBIfam" id="TIGR00229">
    <property type="entry name" value="sensory_box"/>
    <property type="match status" value="1"/>
</dbReference>
<organism evidence="9 10">
    <name type="scientific">Geobacter benzoatilyticus</name>
    <dbReference type="NCBI Taxonomy" id="2815309"/>
    <lineage>
        <taxon>Bacteria</taxon>
        <taxon>Pseudomonadati</taxon>
        <taxon>Thermodesulfobacteriota</taxon>
        <taxon>Desulfuromonadia</taxon>
        <taxon>Geobacterales</taxon>
        <taxon>Geobacteraceae</taxon>
        <taxon>Geobacter</taxon>
    </lineage>
</organism>
<keyword evidence="4" id="KW-0808">Transferase</keyword>
<evidence type="ECO:0000313" key="10">
    <source>
        <dbReference type="Proteomes" id="UP000663651"/>
    </source>
</evidence>
<protein>
    <recommendedName>
        <fullName evidence="2">histidine kinase</fullName>
        <ecNumber evidence="2">2.7.13.3</ecNumber>
    </recommendedName>
</protein>
<dbReference type="SMART" id="SM00387">
    <property type="entry name" value="HATPase_c"/>
    <property type="match status" value="1"/>
</dbReference>
<proteinExistence type="predicted"/>
<dbReference type="SUPFAM" id="SSF47384">
    <property type="entry name" value="Homodimeric domain of signal transducing histidine kinase"/>
    <property type="match status" value="1"/>
</dbReference>
<evidence type="ECO:0000256" key="5">
    <source>
        <dbReference type="ARBA" id="ARBA00022777"/>
    </source>
</evidence>
<dbReference type="Proteomes" id="UP000663651">
    <property type="component" value="Chromosome"/>
</dbReference>
<dbReference type="InterPro" id="IPR050351">
    <property type="entry name" value="BphY/WalK/GraS-like"/>
</dbReference>
<gene>
    <name evidence="9" type="ORF">JZM60_02520</name>
</gene>
<dbReference type="InterPro" id="IPR005467">
    <property type="entry name" value="His_kinase_dom"/>
</dbReference>
<sequence length="465" mass="52300">MSKLQSQTTGIAAVLDSDETVTEIARLKEENFRLRSRLAGKCAYIRNKVDQMLKVMGTLPLRPEELDDDTLVELDPLGILVDSFAHILDHLHETNRELSENREFLQTIFSSLESGVMLIREEDHVIMDVNQTACRILGRSRENIIGHVCFSFICPDCNGSCPMKDMNLRIDNAERIILAGDGHAIPVLKSVGRVALHGVPHFVESFVDIAAQKVAEGKILALNEELERRVQKRTAELIHANRELESFCYSISHDLRAPLRHINGYINILREDHGDRLDTAGLNYLQRVDAASNRMGMLIDDLLSFSRIARTPENTEQVNLSQLAREITVMFRESTPGRDVQVDIQDGMIVSGDPSLLNMVVQNLIGNAWKFTAQNPRPCITFGTQRQGARDVFFVRDNGVGFDMAYQDKLFKVFERLHREDFEGTGIGLAIVSRIIHRHGGEIWAESSPGKGATFYFTLAAPHHC</sequence>
<dbReference type="Gene3D" id="1.10.287.130">
    <property type="match status" value="1"/>
</dbReference>
<dbReference type="InterPro" id="IPR036097">
    <property type="entry name" value="HisK_dim/P_sf"/>
</dbReference>
<dbReference type="PROSITE" id="PS50109">
    <property type="entry name" value="HIS_KIN"/>
    <property type="match status" value="1"/>
</dbReference>
<dbReference type="PRINTS" id="PR00344">
    <property type="entry name" value="BCTRLSENSOR"/>
</dbReference>
<keyword evidence="6" id="KW-0472">Membrane</keyword>
<evidence type="ECO:0000259" key="8">
    <source>
        <dbReference type="PROSITE" id="PS50112"/>
    </source>
</evidence>
<keyword evidence="10" id="KW-1185">Reference proteome</keyword>
<dbReference type="Gene3D" id="3.30.450.20">
    <property type="entry name" value="PAS domain"/>
    <property type="match status" value="1"/>
</dbReference>
<dbReference type="PANTHER" id="PTHR42878">
    <property type="entry name" value="TWO-COMPONENT HISTIDINE KINASE"/>
    <property type="match status" value="1"/>
</dbReference>
<reference evidence="9 10" key="1">
    <citation type="submission" date="2021-03" db="EMBL/GenBank/DDBJ databases">
        <title>Geobacter metallireducens gen. nov. sp. nov., a microorganism capable of coupling the complete oxidation of organic compounds to the reduction of iron and other metals.</title>
        <authorList>
            <person name="Li Y."/>
        </authorList>
    </citation>
    <scope>NUCLEOTIDE SEQUENCE [LARGE SCALE GENOMIC DNA]</scope>
    <source>
        <strain evidence="9 10">Jerry-YX</strain>
    </source>
</reference>
<dbReference type="EMBL" id="CP071382">
    <property type="protein sequence ID" value="QSV46178.1"/>
    <property type="molecule type" value="Genomic_DNA"/>
</dbReference>
<feature type="domain" description="PAS" evidence="8">
    <location>
        <begin position="101"/>
        <end position="156"/>
    </location>
</feature>
<dbReference type="InterPro" id="IPR004358">
    <property type="entry name" value="Sig_transdc_His_kin-like_C"/>
</dbReference>
<comment type="catalytic activity">
    <reaction evidence="1">
        <text>ATP + protein L-histidine = ADP + protein N-phospho-L-histidine.</text>
        <dbReference type="EC" id="2.7.13.3"/>
    </reaction>
</comment>
<accession>A0ABX7Q543</accession>
<dbReference type="PROSITE" id="PS50112">
    <property type="entry name" value="PAS"/>
    <property type="match status" value="1"/>
</dbReference>
<evidence type="ECO:0000313" key="9">
    <source>
        <dbReference type="EMBL" id="QSV46178.1"/>
    </source>
</evidence>
<keyword evidence="3" id="KW-0597">Phosphoprotein</keyword>
<dbReference type="PANTHER" id="PTHR42878:SF15">
    <property type="entry name" value="BACTERIOPHYTOCHROME"/>
    <property type="match status" value="1"/>
</dbReference>
<name>A0ABX7Q543_9BACT</name>
<dbReference type="CDD" id="cd00082">
    <property type="entry name" value="HisKA"/>
    <property type="match status" value="1"/>
</dbReference>
<dbReference type="Pfam" id="PF13426">
    <property type="entry name" value="PAS_9"/>
    <property type="match status" value="1"/>
</dbReference>
<dbReference type="EC" id="2.7.13.3" evidence="2"/>
<keyword evidence="5" id="KW-0418">Kinase</keyword>
<dbReference type="InterPro" id="IPR036890">
    <property type="entry name" value="HATPase_C_sf"/>
</dbReference>
<evidence type="ECO:0000256" key="4">
    <source>
        <dbReference type="ARBA" id="ARBA00022679"/>
    </source>
</evidence>
<dbReference type="Pfam" id="PF02518">
    <property type="entry name" value="HATPase_c"/>
    <property type="match status" value="1"/>
</dbReference>